<dbReference type="AlphaFoldDB" id="A0A6C0B7S6"/>
<proteinExistence type="predicted"/>
<evidence type="ECO:0000313" key="2">
    <source>
        <dbReference type="EMBL" id="QHS87609.1"/>
    </source>
</evidence>
<dbReference type="EMBL" id="MN739083">
    <property type="protein sequence ID" value="QHS87609.1"/>
    <property type="molecule type" value="Genomic_DNA"/>
</dbReference>
<keyword evidence="1" id="KW-0472">Membrane</keyword>
<accession>A0A6C0B7S6</accession>
<reference evidence="2" key="1">
    <citation type="journal article" date="2020" name="Nature">
        <title>Giant virus diversity and host interactions through global metagenomics.</title>
        <authorList>
            <person name="Schulz F."/>
            <person name="Roux S."/>
            <person name="Paez-Espino D."/>
            <person name="Jungbluth S."/>
            <person name="Walsh D.A."/>
            <person name="Denef V.J."/>
            <person name="McMahon K.D."/>
            <person name="Konstantinidis K.T."/>
            <person name="Eloe-Fadrosh E.A."/>
            <person name="Kyrpides N.C."/>
            <person name="Woyke T."/>
        </authorList>
    </citation>
    <scope>NUCLEOTIDE SEQUENCE</scope>
    <source>
        <strain evidence="2">GVMAG-M-3300010157-4</strain>
    </source>
</reference>
<evidence type="ECO:0000256" key="1">
    <source>
        <dbReference type="SAM" id="Phobius"/>
    </source>
</evidence>
<keyword evidence="1" id="KW-1133">Transmembrane helix</keyword>
<keyword evidence="1" id="KW-0812">Transmembrane</keyword>
<feature type="transmembrane region" description="Helical" evidence="1">
    <location>
        <begin position="6"/>
        <end position="23"/>
    </location>
</feature>
<protein>
    <submittedName>
        <fullName evidence="2">Uncharacterized protein</fullName>
    </submittedName>
</protein>
<name>A0A6C0B7S6_9ZZZZ</name>
<organism evidence="2">
    <name type="scientific">viral metagenome</name>
    <dbReference type="NCBI Taxonomy" id="1070528"/>
    <lineage>
        <taxon>unclassified sequences</taxon>
        <taxon>metagenomes</taxon>
        <taxon>organismal metagenomes</taxon>
    </lineage>
</organism>
<sequence>MFDRKFAYHYLFAITVVGIASYFSDKIKQGLSSNDAENQLIRQYLLNESPLYGFNRPKLWIHSTYEKNARQWKDFYSRNSTDLNQPYIHLTIKSIINHCGNDFNICLIDDETFSRLIPTWEINMETVPEPARAMYRELGMMKLLYLYGGVVVPNSFLCLRSLAPLVADGSTFFAEEVNRTCNVVKKQENTCFLPGTRIMGAPKASPVIKDLVEFLEKRNSFPHFNAEHVFLGEVQQKILSLAHATVIDGSLVGVKNNKKKPILLEDLLSENFLDLDEKAYGIYIPADQVLTRPKYQWFAYLTSAEVLATNAVITKYLKASAVDEYTKDMHTMKSVTTI</sequence>